<dbReference type="EMBL" id="CAEY01001578">
    <property type="status" value="NOT_ANNOTATED_CDS"/>
    <property type="molecule type" value="Genomic_DNA"/>
</dbReference>
<evidence type="ECO:0000313" key="2">
    <source>
        <dbReference type="Proteomes" id="UP000015104"/>
    </source>
</evidence>
<name>T1K4I2_TETUR</name>
<organism evidence="1 2">
    <name type="scientific">Tetranychus urticae</name>
    <name type="common">Two-spotted spider mite</name>
    <dbReference type="NCBI Taxonomy" id="32264"/>
    <lineage>
        <taxon>Eukaryota</taxon>
        <taxon>Metazoa</taxon>
        <taxon>Ecdysozoa</taxon>
        <taxon>Arthropoda</taxon>
        <taxon>Chelicerata</taxon>
        <taxon>Arachnida</taxon>
        <taxon>Acari</taxon>
        <taxon>Acariformes</taxon>
        <taxon>Trombidiformes</taxon>
        <taxon>Prostigmata</taxon>
        <taxon>Eleutherengona</taxon>
        <taxon>Raphignathae</taxon>
        <taxon>Tetranychoidea</taxon>
        <taxon>Tetranychidae</taxon>
        <taxon>Tetranychus</taxon>
    </lineage>
</organism>
<accession>T1K4I2</accession>
<dbReference type="AlphaFoldDB" id="T1K4I2"/>
<sequence length="175" mass="19774">MEFSTQCPVCGKNLDGSFAATTRHVNMCMDDKQSFKAIDVLSSKITSAVIDGKRTFKYCPICFKLTKVTAKHLKSCRRVKGIDTKDLISLCETEPSKPKNQKVNEQVTRKHKKGEADQPLFKLYPSDLAKLTKPIVIPNGDLTKLSIKEKNERINNRVDLIMSNISYLTHGNYHL</sequence>
<dbReference type="EnsemblMetazoa" id="tetur05g02710.1">
    <property type="protein sequence ID" value="tetur05g02710.1"/>
    <property type="gene ID" value="tetur05g02710"/>
</dbReference>
<evidence type="ECO:0000313" key="1">
    <source>
        <dbReference type="EnsemblMetazoa" id="tetur05g02710.1"/>
    </source>
</evidence>
<reference evidence="2" key="1">
    <citation type="submission" date="2011-08" db="EMBL/GenBank/DDBJ databases">
        <authorList>
            <person name="Rombauts S."/>
        </authorList>
    </citation>
    <scope>NUCLEOTIDE SEQUENCE</scope>
    <source>
        <strain evidence="2">London</strain>
    </source>
</reference>
<proteinExistence type="predicted"/>
<reference evidence="1" key="2">
    <citation type="submission" date="2015-06" db="UniProtKB">
        <authorList>
            <consortium name="EnsemblMetazoa"/>
        </authorList>
    </citation>
    <scope>IDENTIFICATION</scope>
</reference>
<protein>
    <submittedName>
        <fullName evidence="1">Uncharacterized protein</fullName>
    </submittedName>
</protein>
<keyword evidence="2" id="KW-1185">Reference proteome</keyword>
<dbReference type="HOGENOM" id="CLU_1534516_0_0_1"/>
<dbReference type="Proteomes" id="UP000015104">
    <property type="component" value="Unassembled WGS sequence"/>
</dbReference>